<dbReference type="Gene3D" id="3.90.228.10">
    <property type="match status" value="1"/>
</dbReference>
<evidence type="ECO:0000256" key="3">
    <source>
        <dbReference type="ARBA" id="ARBA00023016"/>
    </source>
</evidence>
<dbReference type="Gramene" id="TraesJUL7B03G04123730.1">
    <property type="protein sequence ID" value="TraesJUL7B03G04123730.1"/>
    <property type="gene ID" value="TraesJUL7B03G04123730"/>
</dbReference>
<proteinExistence type="predicted"/>
<keyword evidence="3" id="KW-0346">Stress response</keyword>
<dbReference type="SUPFAM" id="SSF117839">
    <property type="entry name" value="WWE domain"/>
    <property type="match status" value="1"/>
</dbReference>
<dbReference type="InterPro" id="IPR037197">
    <property type="entry name" value="WWE_dom_sf"/>
</dbReference>
<dbReference type="InterPro" id="IPR012317">
    <property type="entry name" value="Poly(ADP-ribose)pol_cat_dom"/>
</dbReference>
<dbReference type="Pfam" id="PF12174">
    <property type="entry name" value="RST"/>
    <property type="match status" value="1"/>
</dbReference>
<feature type="compositionally biased region" description="Polar residues" evidence="5">
    <location>
        <begin position="936"/>
        <end position="945"/>
    </location>
</feature>
<dbReference type="STRING" id="4565.A0A3B6SGT9"/>
<dbReference type="AlphaFoldDB" id="A0A3B6SGT9"/>
<dbReference type="PANTHER" id="PTHR32263">
    <property type="entry name" value="INACTIVE POLY [ADP-RIBOSE] POLYMERASE SRO4-RELATED"/>
    <property type="match status" value="1"/>
</dbReference>
<evidence type="ECO:0008006" key="10">
    <source>
        <dbReference type="Google" id="ProtNLM"/>
    </source>
</evidence>
<reference evidence="8" key="2">
    <citation type="submission" date="2018-10" db="UniProtKB">
        <authorList>
            <consortium name="EnsemblPlants"/>
        </authorList>
    </citation>
    <scope>IDENTIFICATION</scope>
</reference>
<dbReference type="Gramene" id="TraesLDM7B03G04089070.1">
    <property type="protein sequence ID" value="TraesLDM7B03G04089070.1"/>
    <property type="gene ID" value="TraesLDM7B03G04089070"/>
</dbReference>
<dbReference type="OrthoDB" id="6133115at2759"/>
<evidence type="ECO:0000313" key="9">
    <source>
        <dbReference type="Proteomes" id="UP000019116"/>
    </source>
</evidence>
<dbReference type="SMR" id="A0A3B6SGT9"/>
<keyword evidence="4" id="KW-0539">Nucleus</keyword>
<evidence type="ECO:0000256" key="2">
    <source>
        <dbReference type="ARBA" id="ARBA00022473"/>
    </source>
</evidence>
<dbReference type="SUPFAM" id="SSF56399">
    <property type="entry name" value="ADP-ribosylation"/>
    <property type="match status" value="1"/>
</dbReference>
<feature type="region of interest" description="Disordered" evidence="5">
    <location>
        <begin position="920"/>
        <end position="953"/>
    </location>
</feature>
<reference evidence="8" key="1">
    <citation type="submission" date="2018-08" db="EMBL/GenBank/DDBJ databases">
        <authorList>
            <person name="Rossello M."/>
        </authorList>
    </citation>
    <scope>NUCLEOTIDE SEQUENCE [LARGE SCALE GENOMIC DNA]</scope>
    <source>
        <strain evidence="8">cv. Chinese Spring</strain>
    </source>
</reference>
<dbReference type="EnsemblPlants" id="TraesCS7B02G105400.1">
    <property type="protein sequence ID" value="TraesCS7B02G105400.1"/>
    <property type="gene ID" value="TraesCS7B02G105400"/>
</dbReference>
<dbReference type="InterPro" id="IPR057823">
    <property type="entry name" value="WWE_RCD1"/>
</dbReference>
<protein>
    <recommendedName>
        <fullName evidence="10">Poly [ADP-ribose] polymerase</fullName>
    </recommendedName>
</protein>
<feature type="domain" description="PARP catalytic" evidence="6">
    <location>
        <begin position="193"/>
        <end position="415"/>
    </location>
</feature>
<dbReference type="Gramene" id="TraesSYM5B03G02916240.1">
    <property type="protein sequence ID" value="TraesSYM5B03G02916240.1"/>
    <property type="gene ID" value="TraesSYM5B03G02916240"/>
</dbReference>
<dbReference type="Proteomes" id="UP000019116">
    <property type="component" value="Chromosome 7B"/>
</dbReference>
<dbReference type="GO" id="GO:0003950">
    <property type="term" value="F:NAD+ poly-ADP-ribosyltransferase activity"/>
    <property type="evidence" value="ECO:0007669"/>
    <property type="project" value="InterPro"/>
</dbReference>
<sequence length="975" mass="105234">MDPLEKSKALCLKRKPDDDCLAKNSKSHRTEIDNVSSKVHSGSSSDLPIRSCHSQPNLANDCVNYLKSGAPSRVVFYKQGSWCDFPDKIVTSIVDAFGGDKSSIVVVMDDQPLLIDFLSMTLVNLKTRKQRSVAWLDGTNNWSFPSSFFDEEVEESAKLSRNVVEGAALGSVRGNVMKSPSDVAKQAMLEASPPVIQSSCALDILRKKIVHVERGSESFLFVQNLFLSGMGSFAVPNNILHIHRYSPKDIPAQRRLEAFEKQLRLTGQKSGNANAKYGWLGSRKQDIVSVIVNGFVSTGKNTHDTAMADGIYLSPENRAFTSVGLCDVDEKGVQYMLLCRAILGKTGVIKSGSQEEFLGIYDSGVDDCSNPNYYVIWPSHRSTNISLEYLISFRLAPKVQEYFRSLKGLWLRPPPGEVKVDPSILQPVLCQTDEGPTSPWISFRLLFETIQDNISALARELLYRHYEELKENKITRDEMVKKMMVIVGEKLLLDSLTKLKYSPSLWYNSPAKNTSYSAALGSGCIGTSTDVAVSATPSHDGPSSSVLRENCEPVNPTRGGSPANAVRGQHSPTPSMCSDSSSSRCTNSQYPFEPMVAPLGHDALVRSALLSVNGLDSAGPSMEYNGHDTLARSCSEGHDSHVSRPTLGNSASVSMEGLHSAAPGTTPAAHDALASNRANESVAATPGVSCQAYTPSRVPQFSAATSMAPELCAPRSMAPHLRAPRSMAPELCAPRSMVPHLRAPRSMAPELCAPRSMAPHLRAPRSMAPELCAPRSNAPHLRAPRSMAPELCAPRSNSPHLRAPRSMAPELCAPRSNAPHLRAPRSMVPELCAPRSMAPHLCAPSMAPHLHVRSKVPKVPAKKTMPEANYSSTATVVPVICKPPSSGVLPKDNGLPKSSKECMASSLVLQGPDCPANRATELQNTPNLKNVAPKNPTAQCGSNKNLPRIGVDESSTPAYAAGRLIALSADGEKGP</sequence>
<feature type="compositionally biased region" description="Polar residues" evidence="5">
    <location>
        <begin position="534"/>
        <end position="547"/>
    </location>
</feature>
<dbReference type="Pfam" id="PF23467">
    <property type="entry name" value="WWE_5"/>
    <property type="match status" value="1"/>
</dbReference>
<feature type="region of interest" description="Disordered" evidence="5">
    <location>
        <begin position="534"/>
        <end position="584"/>
    </location>
</feature>
<comment type="subcellular location">
    <subcellularLocation>
        <location evidence="1">Nucleus</location>
    </subcellularLocation>
</comment>
<dbReference type="GeneID" id="123160338"/>
<evidence type="ECO:0000256" key="1">
    <source>
        <dbReference type="ARBA" id="ARBA00004123"/>
    </source>
</evidence>
<feature type="domain" description="RST" evidence="7">
    <location>
        <begin position="434"/>
        <end position="505"/>
    </location>
</feature>
<dbReference type="Gramene" id="TraesCS7B02G105400.1">
    <property type="protein sequence ID" value="TraesCS7B02G105400.1"/>
    <property type="gene ID" value="TraesCS7B02G105400"/>
</dbReference>
<keyword evidence="2" id="KW-0217">Developmental protein</keyword>
<dbReference type="Gramene" id="TraesARI5B03G02929930.1">
    <property type="protein sequence ID" value="TraesARI5B03G02929930.1"/>
    <property type="gene ID" value="TraesARI5B03G02929930"/>
</dbReference>
<feature type="compositionally biased region" description="Low complexity" evidence="5">
    <location>
        <begin position="571"/>
        <end position="584"/>
    </location>
</feature>
<dbReference type="Gramene" id="TraesSTA7B03G04081310.1">
    <property type="protein sequence ID" value="TraesSTA7B03G04081310.1"/>
    <property type="gene ID" value="TraesSTA7B03G04081310"/>
</dbReference>
<dbReference type="Gramene" id="TraesJAG7B03G04068410.1">
    <property type="protein sequence ID" value="TraesJAG7B03G04068410.1"/>
    <property type="gene ID" value="TraesJAG7B03G04068410"/>
</dbReference>
<gene>
    <name evidence="8" type="primary">LOC123160338</name>
</gene>
<organism evidence="8">
    <name type="scientific">Triticum aestivum</name>
    <name type="common">Wheat</name>
    <dbReference type="NCBI Taxonomy" id="4565"/>
    <lineage>
        <taxon>Eukaryota</taxon>
        <taxon>Viridiplantae</taxon>
        <taxon>Streptophyta</taxon>
        <taxon>Embryophyta</taxon>
        <taxon>Tracheophyta</taxon>
        <taxon>Spermatophyta</taxon>
        <taxon>Magnoliopsida</taxon>
        <taxon>Liliopsida</taxon>
        <taxon>Poales</taxon>
        <taxon>Poaceae</taxon>
        <taxon>BOP clade</taxon>
        <taxon>Pooideae</taxon>
        <taxon>Triticodae</taxon>
        <taxon>Triticeae</taxon>
        <taxon>Triticinae</taxon>
        <taxon>Triticum</taxon>
    </lineage>
</organism>
<dbReference type="InterPro" id="IPR022003">
    <property type="entry name" value="RST"/>
</dbReference>
<evidence type="ECO:0000259" key="6">
    <source>
        <dbReference type="PROSITE" id="PS51059"/>
    </source>
</evidence>
<dbReference type="PANTHER" id="PTHR32263:SF13">
    <property type="entry name" value="OS06G0248400 PROTEIN"/>
    <property type="match status" value="1"/>
</dbReference>
<dbReference type="Gramene" id="TraesCS7B03G0276800.1">
    <property type="protein sequence ID" value="TraesCS7B03G0276800.1.CDS"/>
    <property type="gene ID" value="TraesCS7B03G0276800"/>
</dbReference>
<dbReference type="OMA" id="SEWYKSR"/>
<evidence type="ECO:0000259" key="7">
    <source>
        <dbReference type="PROSITE" id="PS51879"/>
    </source>
</evidence>
<evidence type="ECO:0000256" key="4">
    <source>
        <dbReference type="ARBA" id="ARBA00023242"/>
    </source>
</evidence>
<dbReference type="KEGG" id="taes:123160338"/>
<dbReference type="PROSITE" id="PS51059">
    <property type="entry name" value="PARP_CATALYTIC"/>
    <property type="match status" value="1"/>
</dbReference>
<dbReference type="Gramene" id="TraesMAC7B03G04080900.1">
    <property type="protein sequence ID" value="TraesMAC7B03G04080900.1"/>
    <property type="gene ID" value="TraesMAC7B03G04080900"/>
</dbReference>
<dbReference type="PaxDb" id="4565-Traes_7BS_842248F58.1"/>
<dbReference type="InterPro" id="IPR044964">
    <property type="entry name" value="RCD1/SRO1-5"/>
</dbReference>
<dbReference type="GO" id="GO:0005634">
    <property type="term" value="C:nucleus"/>
    <property type="evidence" value="ECO:0007669"/>
    <property type="project" value="UniProtKB-SubCell"/>
</dbReference>
<name>A0A3B6SGT9_WHEAT</name>
<evidence type="ECO:0000313" key="8">
    <source>
        <dbReference type="EnsemblPlants" id="TraesCS7B02G105400.1"/>
    </source>
</evidence>
<accession>A0A3B6SGT9</accession>
<keyword evidence="9" id="KW-1185">Reference proteome</keyword>
<dbReference type="PROSITE" id="PS51879">
    <property type="entry name" value="RST"/>
    <property type="match status" value="1"/>
</dbReference>
<dbReference type="RefSeq" id="XP_044434077.1">
    <property type="nucleotide sequence ID" value="XM_044578142.1"/>
</dbReference>
<evidence type="ECO:0000256" key="5">
    <source>
        <dbReference type="SAM" id="MobiDB-lite"/>
    </source>
</evidence>